<gene>
    <name evidence="1" type="ORF">Cyrtocomes_00888</name>
</gene>
<reference evidence="1 2" key="1">
    <citation type="submission" date="2023-02" db="EMBL/GenBank/DDBJ databases">
        <title>Host association and intracellularity evolved multiple times independently in the Rickettsiales.</title>
        <authorList>
            <person name="Castelli M."/>
            <person name="Nardi T."/>
            <person name="Gammuto L."/>
            <person name="Bellinzona G."/>
            <person name="Sabaneyeva E."/>
            <person name="Potekhin A."/>
            <person name="Serra V."/>
            <person name="Petroni G."/>
            <person name="Sassera D."/>
        </authorList>
    </citation>
    <scope>NUCLEOTIDE SEQUENCE [LARGE SCALE GENOMIC DNA]</scope>
    <source>
        <strain evidence="1 2">BOD18</strain>
    </source>
</reference>
<comment type="caution">
    <text evidence="1">The sequence shown here is derived from an EMBL/GenBank/DDBJ whole genome shotgun (WGS) entry which is preliminary data.</text>
</comment>
<proteinExistence type="predicted"/>
<evidence type="ECO:0000313" key="2">
    <source>
        <dbReference type="Proteomes" id="UP001293791"/>
    </source>
</evidence>
<accession>A0ABU5L8P9</accession>
<sequence length="99" mass="11601">MSYLKNPKSAHILKSRLLQILDIKAYKSYKSELPRNKMVLTKEEKKKNQELVSERVTNGNVIGILKRLKIIADKYRNRRKRFGLRFNLIAGICNLELSL</sequence>
<name>A0ABU5L8P9_9RICK</name>
<organism evidence="1 2">
    <name type="scientific">Candidatus Cyrtobacter comes</name>
    <dbReference type="NCBI Taxonomy" id="675776"/>
    <lineage>
        <taxon>Bacteria</taxon>
        <taxon>Pseudomonadati</taxon>
        <taxon>Pseudomonadota</taxon>
        <taxon>Alphaproteobacteria</taxon>
        <taxon>Rickettsiales</taxon>
        <taxon>Candidatus Midichloriaceae</taxon>
        <taxon>Candidatus Cyrtobacter</taxon>
    </lineage>
</organism>
<keyword evidence="2" id="KW-1185">Reference proteome</keyword>
<dbReference type="Proteomes" id="UP001293791">
    <property type="component" value="Unassembled WGS sequence"/>
</dbReference>
<evidence type="ECO:0000313" key="1">
    <source>
        <dbReference type="EMBL" id="MDZ5762501.1"/>
    </source>
</evidence>
<protein>
    <submittedName>
        <fullName evidence="1">IS5 family transposase domain protein</fullName>
    </submittedName>
</protein>
<dbReference type="EMBL" id="JARGYT010000055">
    <property type="protein sequence ID" value="MDZ5762501.1"/>
    <property type="molecule type" value="Genomic_DNA"/>
</dbReference>